<dbReference type="EMBL" id="HBUE01266795">
    <property type="protein sequence ID" value="CAG6561828.1"/>
    <property type="molecule type" value="Transcribed_RNA"/>
</dbReference>
<dbReference type="InterPro" id="IPR048866">
    <property type="entry name" value="ORC5_lid"/>
</dbReference>
<dbReference type="AlphaFoldDB" id="A0A8D8J097"/>
<dbReference type="InterPro" id="IPR020796">
    <property type="entry name" value="ORC5"/>
</dbReference>
<feature type="domain" description="Orc1-like AAA ATPase" evidence="7">
    <location>
        <begin position="13"/>
        <end position="159"/>
    </location>
</feature>
<reference evidence="10" key="1">
    <citation type="submission" date="2021-05" db="EMBL/GenBank/DDBJ databases">
        <authorList>
            <person name="Alioto T."/>
            <person name="Alioto T."/>
            <person name="Gomez Garrido J."/>
        </authorList>
    </citation>
    <scope>NUCLEOTIDE SEQUENCE</scope>
</reference>
<comment type="similarity">
    <text evidence="2">Belongs to the ORC5 family.</text>
</comment>
<dbReference type="InterPro" id="IPR047088">
    <property type="entry name" value="ORC5_C"/>
</dbReference>
<dbReference type="GO" id="GO:0006270">
    <property type="term" value="P:DNA replication initiation"/>
    <property type="evidence" value="ECO:0007669"/>
    <property type="project" value="TreeGrafter"/>
</dbReference>
<evidence type="ECO:0000256" key="4">
    <source>
        <dbReference type="ARBA" id="ARBA00022741"/>
    </source>
</evidence>
<dbReference type="PANTHER" id="PTHR12705:SF0">
    <property type="entry name" value="ORIGIN RECOGNITION COMPLEX SUBUNIT 5"/>
    <property type="match status" value="1"/>
</dbReference>
<evidence type="ECO:0000259" key="8">
    <source>
        <dbReference type="Pfam" id="PF14630"/>
    </source>
</evidence>
<keyword evidence="4" id="KW-0547">Nucleotide-binding</keyword>
<evidence type="ECO:0000313" key="10">
    <source>
        <dbReference type="EMBL" id="CAG6561828.1"/>
    </source>
</evidence>
<dbReference type="GO" id="GO:0003688">
    <property type="term" value="F:DNA replication origin binding"/>
    <property type="evidence" value="ECO:0007669"/>
    <property type="project" value="TreeGrafter"/>
</dbReference>
<dbReference type="InterPro" id="IPR027417">
    <property type="entry name" value="P-loop_NTPase"/>
</dbReference>
<dbReference type="Pfam" id="PF14630">
    <property type="entry name" value="ORC5_C"/>
    <property type="match status" value="1"/>
</dbReference>
<evidence type="ECO:0000256" key="6">
    <source>
        <dbReference type="ARBA" id="ARBA00023242"/>
    </source>
</evidence>
<comment type="subcellular location">
    <subcellularLocation>
        <location evidence="1">Nucleus</location>
    </subcellularLocation>
</comment>
<evidence type="ECO:0000256" key="2">
    <source>
        <dbReference type="ARBA" id="ARBA00006269"/>
    </source>
</evidence>
<dbReference type="GO" id="GO:0005664">
    <property type="term" value="C:nuclear origin of replication recognition complex"/>
    <property type="evidence" value="ECO:0007669"/>
    <property type="project" value="TreeGrafter"/>
</dbReference>
<dbReference type="Gene3D" id="3.40.50.300">
    <property type="entry name" value="P-loop containing nucleotide triphosphate hydrolases"/>
    <property type="match status" value="1"/>
</dbReference>
<dbReference type="PANTHER" id="PTHR12705">
    <property type="entry name" value="ORIGIN RECOGNITION COMPLEX SUBUNIT 5"/>
    <property type="match status" value="1"/>
</dbReference>
<protein>
    <submittedName>
        <fullName evidence="10">Origin recognition complex subunit 5</fullName>
    </submittedName>
</protein>
<dbReference type="Pfam" id="PF21639">
    <property type="entry name" value="ORC5_lid"/>
    <property type="match status" value="1"/>
</dbReference>
<accession>A0A8D8J097</accession>
<proteinExistence type="inferred from homology"/>
<dbReference type="Pfam" id="PF13191">
    <property type="entry name" value="AAA_16"/>
    <property type="match status" value="1"/>
</dbReference>
<feature type="domain" description="Origin recognition complex subunit 5 C-terminal" evidence="8">
    <location>
        <begin position="344"/>
        <end position="479"/>
    </location>
</feature>
<organism evidence="10">
    <name type="scientific">Culex pipiens</name>
    <name type="common">House mosquito</name>
    <dbReference type="NCBI Taxonomy" id="7175"/>
    <lineage>
        <taxon>Eukaryota</taxon>
        <taxon>Metazoa</taxon>
        <taxon>Ecdysozoa</taxon>
        <taxon>Arthropoda</taxon>
        <taxon>Hexapoda</taxon>
        <taxon>Insecta</taxon>
        <taxon>Pterygota</taxon>
        <taxon>Neoptera</taxon>
        <taxon>Endopterygota</taxon>
        <taxon>Diptera</taxon>
        <taxon>Nematocera</taxon>
        <taxon>Culicoidea</taxon>
        <taxon>Culicidae</taxon>
        <taxon>Culicinae</taxon>
        <taxon>Culicini</taxon>
        <taxon>Culex</taxon>
        <taxon>Culex</taxon>
    </lineage>
</organism>
<evidence type="ECO:0000259" key="7">
    <source>
        <dbReference type="Pfam" id="PF13191"/>
    </source>
</evidence>
<dbReference type="SUPFAM" id="SSF52540">
    <property type="entry name" value="P-loop containing nucleoside triphosphate hydrolases"/>
    <property type="match status" value="1"/>
</dbReference>
<keyword evidence="6" id="KW-0539">Nucleus</keyword>
<evidence type="ECO:0000259" key="9">
    <source>
        <dbReference type="Pfam" id="PF21639"/>
    </source>
</evidence>
<feature type="domain" description="ORC5 lid" evidence="9">
    <location>
        <begin position="239"/>
        <end position="294"/>
    </location>
</feature>
<sequence length="483" mass="54630">MDQVVQVISAKYPCRKALIQKLYQLFGDGDPFPPAVYLYGHTSTGKSSILQAFLPLLDSCSTTPTSWAILSAIECYTNKILFETILNRLTGHIPCAANGYASLASVDSMKDFVTQLARLPPSRSYIVVLENAERVRDMDHNVLSMLLRLPEVTGLNVCVLLVSDLPFEKYFVRTGLAPVVKLFVAEYSKKDILVILMNDFEAVREQLRIELESYKHANLSEEEIDKRLKIVEMLTPDFYENYLNIFLNVFFKVCRDLKELQLVALECFHKYCEPVLDGTIAADDVTRLWRNISKTMKLALGTIYMRMGNVNQELLHPITVDGQTSSESVGQMQTMKRLAQNLELPFYAKFLLIAAYLASHNAAKEDKRLFMKYHGKQKKRLQSVNAKAKVSEKMATQLGPKAFTVDRLLAIFYAILDEKVGLTCNLLAQISTLIHLKFLNFASGEGTIMDGSARLQCTVGMDFIVHIGKMVGFNVRQYLCDFF</sequence>
<keyword evidence="3" id="KW-0235">DNA replication</keyword>
<dbReference type="InterPro" id="IPR041664">
    <property type="entry name" value="AAA_16"/>
</dbReference>
<evidence type="ECO:0000256" key="1">
    <source>
        <dbReference type="ARBA" id="ARBA00004123"/>
    </source>
</evidence>
<keyword evidence="5" id="KW-0067">ATP-binding</keyword>
<evidence type="ECO:0000256" key="3">
    <source>
        <dbReference type="ARBA" id="ARBA00022705"/>
    </source>
</evidence>
<evidence type="ECO:0000256" key="5">
    <source>
        <dbReference type="ARBA" id="ARBA00022840"/>
    </source>
</evidence>
<name>A0A8D8J097_CULPI</name>
<dbReference type="EMBL" id="HBUE01161599">
    <property type="protein sequence ID" value="CAG6510424.1"/>
    <property type="molecule type" value="Transcribed_RNA"/>
</dbReference>